<gene>
    <name evidence="13" type="ORF">CVV65_01555</name>
</gene>
<feature type="transmembrane region" description="Helical" evidence="10">
    <location>
        <begin position="231"/>
        <end position="254"/>
    </location>
</feature>
<dbReference type="PROSITE" id="PS50111">
    <property type="entry name" value="CHEMOTAXIS_TRANSDUC_2"/>
    <property type="match status" value="1"/>
</dbReference>
<dbReference type="InterPro" id="IPR033480">
    <property type="entry name" value="sCache_2"/>
</dbReference>
<keyword evidence="2" id="KW-1003">Cell membrane</keyword>
<keyword evidence="6 8" id="KW-0807">Transducer</keyword>
<keyword evidence="14" id="KW-1185">Reference proteome</keyword>
<evidence type="ECO:0000256" key="2">
    <source>
        <dbReference type="ARBA" id="ARBA00022475"/>
    </source>
</evidence>
<dbReference type="Gene3D" id="6.10.340.10">
    <property type="match status" value="1"/>
</dbReference>
<dbReference type="AlphaFoldDB" id="A0A2K8N5H0"/>
<evidence type="ECO:0008006" key="15">
    <source>
        <dbReference type="Google" id="ProtNLM"/>
    </source>
</evidence>
<dbReference type="InterPro" id="IPR004089">
    <property type="entry name" value="MCPsignal_dom"/>
</dbReference>
<evidence type="ECO:0000256" key="7">
    <source>
        <dbReference type="ARBA" id="ARBA00029447"/>
    </source>
</evidence>
<dbReference type="Pfam" id="PF00672">
    <property type="entry name" value="HAMP"/>
    <property type="match status" value="1"/>
</dbReference>
<dbReference type="SMART" id="SM00304">
    <property type="entry name" value="HAMP"/>
    <property type="match status" value="2"/>
</dbReference>
<dbReference type="EMBL" id="CP024955">
    <property type="protein sequence ID" value="ATY83820.1"/>
    <property type="molecule type" value="Genomic_DNA"/>
</dbReference>
<evidence type="ECO:0000256" key="10">
    <source>
        <dbReference type="SAM" id="Phobius"/>
    </source>
</evidence>
<feature type="domain" description="Methyl-accepting transducer" evidence="11">
    <location>
        <begin position="327"/>
        <end position="563"/>
    </location>
</feature>
<organism evidence="13 14">
    <name type="scientific">Kyrpidia spormannii</name>
    <dbReference type="NCBI Taxonomy" id="2055160"/>
    <lineage>
        <taxon>Bacteria</taxon>
        <taxon>Bacillati</taxon>
        <taxon>Bacillota</taxon>
        <taxon>Bacilli</taxon>
        <taxon>Bacillales</taxon>
        <taxon>Alicyclobacillaceae</taxon>
        <taxon>Kyrpidia</taxon>
    </lineage>
</organism>
<dbReference type="GO" id="GO:0007165">
    <property type="term" value="P:signal transduction"/>
    <property type="evidence" value="ECO:0007669"/>
    <property type="project" value="UniProtKB-KW"/>
</dbReference>
<proteinExistence type="inferred from homology"/>
<evidence type="ECO:0000259" key="11">
    <source>
        <dbReference type="PROSITE" id="PS50111"/>
    </source>
</evidence>
<evidence type="ECO:0000256" key="4">
    <source>
        <dbReference type="ARBA" id="ARBA00022989"/>
    </source>
</evidence>
<feature type="transmembrane region" description="Helical" evidence="10">
    <location>
        <begin position="45"/>
        <end position="65"/>
    </location>
</feature>
<dbReference type="PANTHER" id="PTHR32089:SF112">
    <property type="entry name" value="LYSOZYME-LIKE PROTEIN-RELATED"/>
    <property type="match status" value="1"/>
</dbReference>
<dbReference type="PANTHER" id="PTHR32089">
    <property type="entry name" value="METHYL-ACCEPTING CHEMOTAXIS PROTEIN MCPB"/>
    <property type="match status" value="1"/>
</dbReference>
<dbReference type="Gene3D" id="3.30.450.20">
    <property type="entry name" value="PAS domain"/>
    <property type="match status" value="1"/>
</dbReference>
<comment type="similarity">
    <text evidence="7">Belongs to the methyl-accepting chemotaxis (MCP) protein family.</text>
</comment>
<dbReference type="OrthoDB" id="2379189at2"/>
<keyword evidence="5 10" id="KW-0472">Membrane</keyword>
<dbReference type="Proteomes" id="UP000231932">
    <property type="component" value="Chromosome"/>
</dbReference>
<evidence type="ECO:0000256" key="9">
    <source>
        <dbReference type="SAM" id="Coils"/>
    </source>
</evidence>
<evidence type="ECO:0000256" key="3">
    <source>
        <dbReference type="ARBA" id="ARBA00022692"/>
    </source>
</evidence>
<dbReference type="PROSITE" id="PS50885">
    <property type="entry name" value="HAMP"/>
    <property type="match status" value="1"/>
</dbReference>
<dbReference type="CDD" id="cd06225">
    <property type="entry name" value="HAMP"/>
    <property type="match status" value="1"/>
</dbReference>
<dbReference type="Pfam" id="PF17200">
    <property type="entry name" value="sCache_2"/>
    <property type="match status" value="1"/>
</dbReference>
<keyword evidence="4 10" id="KW-1133">Transmembrane helix</keyword>
<keyword evidence="9" id="KW-0175">Coiled coil</keyword>
<evidence type="ECO:0000256" key="6">
    <source>
        <dbReference type="ARBA" id="ARBA00023224"/>
    </source>
</evidence>
<accession>A0A2K8N5H0</accession>
<dbReference type="SMART" id="SM00283">
    <property type="entry name" value="MA"/>
    <property type="match status" value="1"/>
</dbReference>
<dbReference type="SMART" id="SM01049">
    <property type="entry name" value="Cache_2"/>
    <property type="match status" value="1"/>
</dbReference>
<dbReference type="CDD" id="cd11386">
    <property type="entry name" value="MCP_signal"/>
    <property type="match status" value="1"/>
</dbReference>
<protein>
    <recommendedName>
        <fullName evidence="15">Methyl-accepting chemotaxis protein</fullName>
    </recommendedName>
</protein>
<dbReference type="Pfam" id="PF00015">
    <property type="entry name" value="MCPsignal"/>
    <property type="match status" value="1"/>
</dbReference>
<name>A0A2K8N5H0_9BACL</name>
<dbReference type="InterPro" id="IPR003660">
    <property type="entry name" value="HAMP_dom"/>
</dbReference>
<evidence type="ECO:0000256" key="5">
    <source>
        <dbReference type="ARBA" id="ARBA00023136"/>
    </source>
</evidence>
<keyword evidence="3 10" id="KW-0812">Transmembrane</keyword>
<evidence type="ECO:0000259" key="12">
    <source>
        <dbReference type="PROSITE" id="PS50885"/>
    </source>
</evidence>
<dbReference type="GO" id="GO:0005886">
    <property type="term" value="C:plasma membrane"/>
    <property type="evidence" value="ECO:0007669"/>
    <property type="project" value="UniProtKB-SubCell"/>
</dbReference>
<evidence type="ECO:0000256" key="8">
    <source>
        <dbReference type="PROSITE-ProRule" id="PRU00284"/>
    </source>
</evidence>
<evidence type="ECO:0000313" key="13">
    <source>
        <dbReference type="EMBL" id="ATY83820.1"/>
    </source>
</evidence>
<dbReference type="SUPFAM" id="SSF58104">
    <property type="entry name" value="Methyl-accepting chemotaxis protein (MCP) signaling domain"/>
    <property type="match status" value="1"/>
</dbReference>
<dbReference type="KEGG" id="kyr:CVV65_01555"/>
<comment type="subcellular location">
    <subcellularLocation>
        <location evidence="1">Cell membrane</location>
        <topology evidence="1">Multi-pass membrane protein</topology>
    </subcellularLocation>
</comment>
<dbReference type="Gene3D" id="1.10.287.950">
    <property type="entry name" value="Methyl-accepting chemotaxis protein"/>
    <property type="match status" value="1"/>
</dbReference>
<feature type="domain" description="HAMP" evidence="12">
    <location>
        <begin position="255"/>
        <end position="308"/>
    </location>
</feature>
<evidence type="ECO:0000313" key="14">
    <source>
        <dbReference type="Proteomes" id="UP000231932"/>
    </source>
</evidence>
<reference evidence="14" key="1">
    <citation type="submission" date="2017-11" db="EMBL/GenBank/DDBJ databases">
        <title>Complete Genome Sequence of Kyrpidia sp. Strain EA-1, a thermophilic, hydrogen-oxidizing Bacterium, isolated from the Azores.</title>
        <authorList>
            <person name="Reiner J.E."/>
            <person name="Lapp C.J."/>
            <person name="Bunk B."/>
            <person name="Gescher J."/>
        </authorList>
    </citation>
    <scope>NUCLEOTIDE SEQUENCE [LARGE SCALE GENOMIC DNA]</scope>
    <source>
        <strain evidence="14">EA-1</strain>
    </source>
</reference>
<evidence type="ECO:0000256" key="1">
    <source>
        <dbReference type="ARBA" id="ARBA00004651"/>
    </source>
</evidence>
<sequence>MTPGHDPTLMQTIRQQTSPDWRRKEEKVLRRLKFNAVFSSLRTKLLTMSLALTLIPSLVIGTISYKITTKQLEATGMAQLKQDTLHVLALIDEADKQVKAGKMRLEDAQEMVKQEVLGPKNEKGQRPINPTFAIGKYGYVSAVNDRSVSVMNPVTEGKDFSNTKSPDGKLFVPDMVRLANNGGGYFTYIFPFPNSDQVGQKIVYVQKDPHWGWNVISSSYMVDFNAPANQVLNVLIIALCVEVILSAVISLWLANRISKPVSLMAQQVEQVARGDLNLEPLVKKGNDEISRLAHGFSSMTNHLRDLVKNISDTSEQLAASAEELTASTEENTKATEQVTQVAQEIAVGAEKQVKTVDRSRSTVNDMTDTMQQIANNAQIVSTSAGEASDLSKLGSQSIQHVRMQMDTIQKTVDTLSAVVKSLGERSGEIGRIIEVITNIAQQTNLLALNAAIEAARAGESGRSFAVVAEEIRELAEGAGNSAKQIVELIKNIQEESSLAVESMQNTTTAVGAGLDAVDQVGESFAQIERSIHRVVEQIEGVSAALQQLAANAEELRTTMGEVTEITEATSTGMHTISASTEQQHASMEEIAASAQSLSRLAEQLHDLVRQFKI</sequence>
<feature type="coiled-coil region" evidence="9">
    <location>
        <begin position="538"/>
        <end position="565"/>
    </location>
</feature>